<name>A0A369M4N5_9ACTN</name>
<organism evidence="5 6">
    <name type="scientific">Gordonibacter pamelaeae</name>
    <dbReference type="NCBI Taxonomy" id="471189"/>
    <lineage>
        <taxon>Bacteria</taxon>
        <taxon>Bacillati</taxon>
        <taxon>Actinomycetota</taxon>
        <taxon>Coriobacteriia</taxon>
        <taxon>Eggerthellales</taxon>
        <taxon>Eggerthellaceae</taxon>
        <taxon>Gordonibacter</taxon>
    </lineage>
</organism>
<accession>A0A369M4N5</accession>
<keyword evidence="6" id="KW-1185">Reference proteome</keyword>
<dbReference type="InterPro" id="IPR050057">
    <property type="entry name" value="Prokaryotic/Mito_RF"/>
</dbReference>
<reference evidence="5 6" key="1">
    <citation type="journal article" date="2018" name="Elife">
        <title>Discovery and characterization of a prevalent human gut bacterial enzyme sufficient for the inactivation of a family of plant toxins.</title>
        <authorList>
            <person name="Koppel N."/>
            <person name="Bisanz J.E."/>
            <person name="Pandelia M.E."/>
            <person name="Turnbaugh P.J."/>
            <person name="Balskus E.P."/>
        </authorList>
    </citation>
    <scope>NUCLEOTIDE SEQUENCE [LARGE SCALE GENOMIC DNA]</scope>
    <source>
        <strain evidence="5 6">3C</strain>
    </source>
</reference>
<evidence type="ECO:0000256" key="3">
    <source>
        <dbReference type="SAM" id="MobiDB-lite"/>
    </source>
</evidence>
<dbReference type="InterPro" id="IPR045853">
    <property type="entry name" value="Pep_chain_release_fac_I_sf"/>
</dbReference>
<proteinExistence type="inferred from homology"/>
<dbReference type="PANTHER" id="PTHR43804:SF7">
    <property type="entry name" value="LD18447P"/>
    <property type="match status" value="1"/>
</dbReference>
<evidence type="ECO:0000313" key="5">
    <source>
        <dbReference type="EMBL" id="RDB65897.1"/>
    </source>
</evidence>
<feature type="region of interest" description="Disordered" evidence="3">
    <location>
        <begin position="85"/>
        <end position="125"/>
    </location>
</feature>
<comment type="similarity">
    <text evidence="1">Belongs to the prokaryotic/mitochondrial release factor family.</text>
</comment>
<dbReference type="EMBL" id="PPTS01000003">
    <property type="protein sequence ID" value="RDB65897.1"/>
    <property type="molecule type" value="Genomic_DNA"/>
</dbReference>
<evidence type="ECO:0000313" key="6">
    <source>
        <dbReference type="Proteomes" id="UP000254000"/>
    </source>
</evidence>
<sequence>MDSSQPTYRDFARWAQMALEELARDCDVQVFRASGPGGQCVNTTDSAVRMVHRPSGIAVTSRESRSQFRNRQLCLQKLRRLFEAKARPPKVRRATKPSRRAKEARLADKRRRAETKARRRPVDGE</sequence>
<feature type="compositionally biased region" description="Basic residues" evidence="3">
    <location>
        <begin position="87"/>
        <end position="99"/>
    </location>
</feature>
<protein>
    <submittedName>
        <fullName evidence="5">Peptide chain release factor-like protein</fullName>
    </submittedName>
</protein>
<evidence type="ECO:0000256" key="1">
    <source>
        <dbReference type="ARBA" id="ARBA00010835"/>
    </source>
</evidence>
<feature type="compositionally biased region" description="Basic and acidic residues" evidence="3">
    <location>
        <begin position="114"/>
        <end position="125"/>
    </location>
</feature>
<dbReference type="PROSITE" id="PS00745">
    <property type="entry name" value="RF_PROK_I"/>
    <property type="match status" value="1"/>
</dbReference>
<dbReference type="InterPro" id="IPR000352">
    <property type="entry name" value="Pep_chain_release_fac_I"/>
</dbReference>
<dbReference type="Gene3D" id="3.30.160.20">
    <property type="match status" value="2"/>
</dbReference>
<dbReference type="AlphaFoldDB" id="A0A369M4N5"/>
<dbReference type="GO" id="GO:0003747">
    <property type="term" value="F:translation release factor activity"/>
    <property type="evidence" value="ECO:0007669"/>
    <property type="project" value="InterPro"/>
</dbReference>
<evidence type="ECO:0000256" key="2">
    <source>
        <dbReference type="ARBA" id="ARBA00022481"/>
    </source>
</evidence>
<dbReference type="Pfam" id="PF00472">
    <property type="entry name" value="RF-1"/>
    <property type="match status" value="1"/>
</dbReference>
<dbReference type="OrthoDB" id="9815709at2"/>
<gene>
    <name evidence="5" type="ORF">C1877_06445</name>
</gene>
<dbReference type="PANTHER" id="PTHR43804">
    <property type="entry name" value="LD18447P"/>
    <property type="match status" value="1"/>
</dbReference>
<feature type="domain" description="Prokaryotic-type class I peptide chain release factors" evidence="4">
    <location>
        <begin position="32"/>
        <end position="48"/>
    </location>
</feature>
<comment type="caution">
    <text evidence="5">The sequence shown here is derived from an EMBL/GenBank/DDBJ whole genome shotgun (WGS) entry which is preliminary data.</text>
</comment>
<dbReference type="Proteomes" id="UP000254000">
    <property type="component" value="Unassembled WGS sequence"/>
</dbReference>
<evidence type="ECO:0000259" key="4">
    <source>
        <dbReference type="PROSITE" id="PS00745"/>
    </source>
</evidence>
<dbReference type="SUPFAM" id="SSF75620">
    <property type="entry name" value="Release factor"/>
    <property type="match status" value="1"/>
</dbReference>
<keyword evidence="2" id="KW-0488">Methylation</keyword>